<comment type="function">
    <text evidence="4">Dirigent proteins impart stereoselectivity on the phenoxy radical-coupling reaction, yielding optically active lignans from two molecules of coniferyl alcohol in the biosynthesis of lignans, flavonolignans, and alkaloids and thus plays a central role in plant secondary metabolism.</text>
</comment>
<feature type="compositionally biased region" description="Polar residues" evidence="5">
    <location>
        <begin position="154"/>
        <end position="174"/>
    </location>
</feature>
<evidence type="ECO:0000259" key="6">
    <source>
        <dbReference type="Pfam" id="PF16752"/>
    </source>
</evidence>
<dbReference type="Proteomes" id="UP001633002">
    <property type="component" value="Unassembled WGS sequence"/>
</dbReference>
<dbReference type="Gene3D" id="2.40.480.10">
    <property type="entry name" value="Allene oxide cyclase-like"/>
    <property type="match status" value="1"/>
</dbReference>
<name>A0ABD3IFT7_9MARC</name>
<feature type="region of interest" description="Disordered" evidence="5">
    <location>
        <begin position="128"/>
        <end position="182"/>
    </location>
</feature>
<dbReference type="PANTHER" id="PTHR21495">
    <property type="entry name" value="NUCLEOPORIN-RELATED"/>
    <property type="match status" value="1"/>
</dbReference>
<evidence type="ECO:0000256" key="1">
    <source>
        <dbReference type="ARBA" id="ARBA00010746"/>
    </source>
</evidence>
<dbReference type="GO" id="GO:0009699">
    <property type="term" value="P:phenylpropanoid biosynthetic process"/>
    <property type="evidence" value="ECO:0007669"/>
    <property type="project" value="UniProtKB-ARBA"/>
</dbReference>
<accession>A0ABD3IFT7</accession>
<dbReference type="Pfam" id="PF03018">
    <property type="entry name" value="Dirigent"/>
    <property type="match status" value="1"/>
</dbReference>
<protein>
    <recommendedName>
        <fullName evidence="4">Dirigent protein</fullName>
    </recommendedName>
</protein>
<evidence type="ECO:0000256" key="3">
    <source>
        <dbReference type="ARBA" id="ARBA00022525"/>
    </source>
</evidence>
<dbReference type="EMBL" id="JBJQOH010000001">
    <property type="protein sequence ID" value="KAL3702543.1"/>
    <property type="molecule type" value="Genomic_DNA"/>
</dbReference>
<dbReference type="Pfam" id="PF16752">
    <property type="entry name" value="TBCC_N"/>
    <property type="match status" value="1"/>
</dbReference>
<dbReference type="Gene3D" id="1.20.58.1250">
    <property type="entry name" value="Tubulin Binding Cofactor C, N-terminal domain"/>
    <property type="match status" value="1"/>
</dbReference>
<feature type="compositionally biased region" description="Polar residues" evidence="5">
    <location>
        <begin position="133"/>
        <end position="145"/>
    </location>
</feature>
<comment type="similarity">
    <text evidence="1 4">Belongs to the plant dirigent protein family.</text>
</comment>
<keyword evidence="8" id="KW-1185">Reference proteome</keyword>
<dbReference type="InterPro" id="IPR044859">
    <property type="entry name" value="Allene_oxi_cyc_Dirigent"/>
</dbReference>
<evidence type="ECO:0000256" key="4">
    <source>
        <dbReference type="RuleBase" id="RU363099"/>
    </source>
</evidence>
<evidence type="ECO:0000256" key="2">
    <source>
        <dbReference type="ARBA" id="ARBA00011738"/>
    </source>
</evidence>
<comment type="caution">
    <text evidence="7">The sequence shown here is derived from an EMBL/GenBank/DDBJ whole genome shotgun (WGS) entry which is preliminary data.</text>
</comment>
<dbReference type="InterPro" id="IPR031925">
    <property type="entry name" value="TBCC_N"/>
</dbReference>
<proteinExistence type="inferred from homology"/>
<feature type="domain" description="Tubulin-specific chaperone C N-terminal" evidence="6">
    <location>
        <begin position="20"/>
        <end position="101"/>
    </location>
</feature>
<dbReference type="GO" id="GO:0048046">
    <property type="term" value="C:apoplast"/>
    <property type="evidence" value="ECO:0007669"/>
    <property type="project" value="UniProtKB-SubCell"/>
</dbReference>
<evidence type="ECO:0000313" key="8">
    <source>
        <dbReference type="Proteomes" id="UP001633002"/>
    </source>
</evidence>
<sequence>MKDTAFDFQPTLVLQMAEANAERKESVEKGLASALEKKDALEQTLLKEHLDSLALELSDMEKLVADSSYFLPPYDVRSSQAAVLRLKEELASASTELLPKKKFSFRNKAAKKQPISIAAADSTVGQIRDGTHNIETNGENRNSKGALSEANPASPHSKQDSVAVQDSGSQQPRTHSGVKSGAASVFGKTATTSALCYSATNQFQLNQLSLLGGKMRMNVPQFFAVQLLLVCSMFCVSAYAAADVREFSLYVHENRAQPDPSLIVVATATGNLTEIGFGTIQVFSNVLTSGPSINSTAIGVEPGFVSIGKENIFISYTFTLNLPEGNGTLAVQGQFALNVWPRELAVVGGTGIFRFASGYDISEIIDDSNPADNVTIHKIYLKFL</sequence>
<evidence type="ECO:0000256" key="5">
    <source>
        <dbReference type="SAM" id="MobiDB-lite"/>
    </source>
</evidence>
<dbReference type="InterPro" id="IPR004265">
    <property type="entry name" value="Dirigent"/>
</dbReference>
<keyword evidence="4" id="KW-0052">Apoplast</keyword>
<reference evidence="7 8" key="1">
    <citation type="submission" date="2024-09" db="EMBL/GenBank/DDBJ databases">
        <title>Chromosome-scale assembly of Riccia sorocarpa.</title>
        <authorList>
            <person name="Paukszto L."/>
        </authorList>
    </citation>
    <scope>NUCLEOTIDE SEQUENCE [LARGE SCALE GENOMIC DNA]</scope>
    <source>
        <strain evidence="7">LP-2024</strain>
        <tissue evidence="7">Aerial parts of the thallus</tissue>
    </source>
</reference>
<gene>
    <name evidence="7" type="ORF">R1sor_020565</name>
</gene>
<evidence type="ECO:0000313" key="7">
    <source>
        <dbReference type="EMBL" id="KAL3702543.1"/>
    </source>
</evidence>
<comment type="subcellular location">
    <subcellularLocation>
        <location evidence="4">Secreted</location>
        <location evidence="4">Extracellular space</location>
        <location evidence="4">Apoplast</location>
    </subcellularLocation>
</comment>
<dbReference type="InterPro" id="IPR038397">
    <property type="entry name" value="TBCC_N_sf"/>
</dbReference>
<organism evidence="7 8">
    <name type="scientific">Riccia sorocarpa</name>
    <dbReference type="NCBI Taxonomy" id="122646"/>
    <lineage>
        <taxon>Eukaryota</taxon>
        <taxon>Viridiplantae</taxon>
        <taxon>Streptophyta</taxon>
        <taxon>Embryophyta</taxon>
        <taxon>Marchantiophyta</taxon>
        <taxon>Marchantiopsida</taxon>
        <taxon>Marchantiidae</taxon>
        <taxon>Marchantiales</taxon>
        <taxon>Ricciaceae</taxon>
        <taxon>Riccia</taxon>
    </lineage>
</organism>
<keyword evidence="3 4" id="KW-0964">Secreted</keyword>
<dbReference type="AlphaFoldDB" id="A0ABD3IFT7"/>
<comment type="subunit">
    <text evidence="2 4">Homodimer.</text>
</comment>